<dbReference type="EMBL" id="GGEC01087883">
    <property type="protein sequence ID" value="MBX68367.1"/>
    <property type="molecule type" value="Transcribed_RNA"/>
</dbReference>
<accession>A0A2P2QN77</accession>
<organism evidence="1">
    <name type="scientific">Rhizophora mucronata</name>
    <name type="common">Asiatic mangrove</name>
    <dbReference type="NCBI Taxonomy" id="61149"/>
    <lineage>
        <taxon>Eukaryota</taxon>
        <taxon>Viridiplantae</taxon>
        <taxon>Streptophyta</taxon>
        <taxon>Embryophyta</taxon>
        <taxon>Tracheophyta</taxon>
        <taxon>Spermatophyta</taxon>
        <taxon>Magnoliopsida</taxon>
        <taxon>eudicotyledons</taxon>
        <taxon>Gunneridae</taxon>
        <taxon>Pentapetalae</taxon>
        <taxon>rosids</taxon>
        <taxon>fabids</taxon>
        <taxon>Malpighiales</taxon>
        <taxon>Rhizophoraceae</taxon>
        <taxon>Rhizophora</taxon>
    </lineage>
</organism>
<evidence type="ECO:0000313" key="1">
    <source>
        <dbReference type="EMBL" id="MBX68367.1"/>
    </source>
</evidence>
<sequence>MNSFLVHETKMKQLFVLRLFNFGPRYEQTKTKKNKTSP</sequence>
<proteinExistence type="predicted"/>
<dbReference type="AlphaFoldDB" id="A0A2P2QN77"/>
<reference evidence="1" key="1">
    <citation type="submission" date="2018-02" db="EMBL/GenBank/DDBJ databases">
        <title>Rhizophora mucronata_Transcriptome.</title>
        <authorList>
            <person name="Meera S.P."/>
            <person name="Sreeshan A."/>
            <person name="Augustine A."/>
        </authorList>
    </citation>
    <scope>NUCLEOTIDE SEQUENCE</scope>
    <source>
        <tissue evidence="1">Leaf</tissue>
    </source>
</reference>
<protein>
    <submittedName>
        <fullName evidence="1">Uncharacterized protein</fullName>
    </submittedName>
</protein>
<name>A0A2P2QN77_RHIMU</name>